<evidence type="ECO:0000259" key="4">
    <source>
        <dbReference type="Pfam" id="PF00535"/>
    </source>
</evidence>
<evidence type="ECO:0000313" key="7">
    <source>
        <dbReference type="Proteomes" id="UP000465306"/>
    </source>
</evidence>
<proteinExistence type="inferred from homology"/>
<evidence type="ECO:0000256" key="1">
    <source>
        <dbReference type="ARBA" id="ARBA00006739"/>
    </source>
</evidence>
<dbReference type="GO" id="GO:0016757">
    <property type="term" value="F:glycosyltransferase activity"/>
    <property type="evidence" value="ECO:0007669"/>
    <property type="project" value="UniProtKB-KW"/>
</dbReference>
<gene>
    <name evidence="6" type="ORF">I2456_26340</name>
    <name evidence="5" type="ORF">MKUB_34550</name>
</gene>
<dbReference type="EMBL" id="BLKU01000005">
    <property type="protein sequence ID" value="GFG65965.1"/>
    <property type="molecule type" value="Genomic_DNA"/>
</dbReference>
<comment type="similarity">
    <text evidence="1">Belongs to the glycosyltransferase 2 family.</text>
</comment>
<feature type="domain" description="Glycosyltransferase 2-like" evidence="4">
    <location>
        <begin position="12"/>
        <end position="174"/>
    </location>
</feature>
<dbReference type="Proteomes" id="UP000663583">
    <property type="component" value="Chromosome"/>
</dbReference>
<evidence type="ECO:0000313" key="6">
    <source>
        <dbReference type="EMBL" id="QPI37730.1"/>
    </source>
</evidence>
<evidence type="ECO:0000313" key="8">
    <source>
        <dbReference type="Proteomes" id="UP000663583"/>
    </source>
</evidence>
<dbReference type="EMBL" id="CP065047">
    <property type="protein sequence ID" value="QPI37730.1"/>
    <property type="molecule type" value="Genomic_DNA"/>
</dbReference>
<dbReference type="SUPFAM" id="SSF53448">
    <property type="entry name" value="Nucleotide-diphospho-sugar transferases"/>
    <property type="match status" value="1"/>
</dbReference>
<dbReference type="InterPro" id="IPR001173">
    <property type="entry name" value="Glyco_trans_2-like"/>
</dbReference>
<reference evidence="6" key="3">
    <citation type="submission" date="2020-11" db="EMBL/GenBank/DDBJ databases">
        <title>Intraspecies plasmid and genomic variation of Mycobacterium kubicae revealed by the complete genome sequences of two clinical isolates.</title>
        <authorList>
            <person name="Hendrix J.R."/>
            <person name="Epperson L.E."/>
            <person name="Honda J.R."/>
            <person name="Strong M."/>
        </authorList>
    </citation>
    <scope>NUCLEOTIDE SEQUENCE</scope>
    <source>
        <strain evidence="6">JCM 13573</strain>
    </source>
</reference>
<dbReference type="PANTHER" id="PTHR43685">
    <property type="entry name" value="GLYCOSYLTRANSFERASE"/>
    <property type="match status" value="1"/>
</dbReference>
<protein>
    <submittedName>
        <fullName evidence="5">Glycosyl transferase</fullName>
    </submittedName>
    <submittedName>
        <fullName evidence="6">Glycosyltransferase family 2 protein</fullName>
    </submittedName>
</protein>
<dbReference type="AlphaFoldDB" id="A0AAX1J8E0"/>
<keyword evidence="7" id="KW-1185">Reference proteome</keyword>
<reference evidence="5 7" key="1">
    <citation type="journal article" date="2019" name="Emerg. Microbes Infect.">
        <title>Comprehensive subspecies identification of 175 nontuberculous mycobacteria species based on 7547 genomic profiles.</title>
        <authorList>
            <person name="Matsumoto Y."/>
            <person name="Kinjo T."/>
            <person name="Motooka D."/>
            <person name="Nabeya D."/>
            <person name="Jung N."/>
            <person name="Uechi K."/>
            <person name="Horii T."/>
            <person name="Iida T."/>
            <person name="Fujita J."/>
            <person name="Nakamura S."/>
        </authorList>
    </citation>
    <scope>NUCLEOTIDE SEQUENCE [LARGE SCALE GENOMIC DNA]</scope>
    <source>
        <strain evidence="5 7">JCM 13573</strain>
    </source>
</reference>
<evidence type="ECO:0000313" key="5">
    <source>
        <dbReference type="EMBL" id="GFG65965.1"/>
    </source>
</evidence>
<dbReference type="KEGG" id="mku:I2456_26340"/>
<dbReference type="Pfam" id="PF00535">
    <property type="entry name" value="Glycos_transf_2"/>
    <property type="match status" value="1"/>
</dbReference>
<keyword evidence="2" id="KW-0328">Glycosyltransferase</keyword>
<evidence type="ECO:0000256" key="3">
    <source>
        <dbReference type="ARBA" id="ARBA00022679"/>
    </source>
</evidence>
<dbReference type="PANTHER" id="PTHR43685:SF5">
    <property type="entry name" value="GLYCOSYLTRANSFERASE EPSE-RELATED"/>
    <property type="match status" value="1"/>
</dbReference>
<dbReference type="Proteomes" id="UP000465306">
    <property type="component" value="Unassembled WGS sequence"/>
</dbReference>
<sequence>MATSSGNQSRTSFVIATRDRAAELSSVLIRLLDTTKCPIVVVDNDSHDDSVAAATDIAERSAGRVTVVPLARNEGAVARNIGVAHCDTPYVAFCDDDSWWSPDAIELAESVFDRYPTVAVLAARTVMWPQQKDDPFVALLADSPLGHDPQLPGPSILGFQACSAMVRRKAFEEVGGFSPILHFRGEEALLSWDLAAHGWDLCFCGSLVAYHQPSPTRHPSKVEQARVRRNTALTAGLRRPASRWLRASAELAWAAVRDRAHAAALLEALAAVPAVLRERHPLPEPVERSVRLLESH</sequence>
<dbReference type="Gene3D" id="3.90.550.10">
    <property type="entry name" value="Spore Coat Polysaccharide Biosynthesis Protein SpsA, Chain A"/>
    <property type="match status" value="1"/>
</dbReference>
<accession>A0AAX1J8E0</accession>
<name>A0AAX1J8E0_9MYCO</name>
<dbReference type="InterPro" id="IPR029044">
    <property type="entry name" value="Nucleotide-diphossugar_trans"/>
</dbReference>
<organism evidence="6 8">
    <name type="scientific">Mycobacterium kubicae</name>
    <dbReference type="NCBI Taxonomy" id="120959"/>
    <lineage>
        <taxon>Bacteria</taxon>
        <taxon>Bacillati</taxon>
        <taxon>Actinomycetota</taxon>
        <taxon>Actinomycetes</taxon>
        <taxon>Mycobacteriales</taxon>
        <taxon>Mycobacteriaceae</taxon>
        <taxon>Mycobacterium</taxon>
        <taxon>Mycobacterium simiae complex</taxon>
    </lineage>
</organism>
<dbReference type="InterPro" id="IPR050834">
    <property type="entry name" value="Glycosyltransf_2"/>
</dbReference>
<evidence type="ECO:0000256" key="2">
    <source>
        <dbReference type="ARBA" id="ARBA00022676"/>
    </source>
</evidence>
<keyword evidence="3 5" id="KW-0808">Transferase</keyword>
<reference evidence="5" key="2">
    <citation type="submission" date="2020-02" db="EMBL/GenBank/DDBJ databases">
        <authorList>
            <person name="Matsumoto Y."/>
            <person name="Kinjo T."/>
            <person name="Motooka D."/>
            <person name="Nabeya D."/>
            <person name="Jung N."/>
            <person name="Uechi K."/>
            <person name="Horii T."/>
            <person name="Iida T."/>
            <person name="Fujita J."/>
            <person name="Nakamura S."/>
        </authorList>
    </citation>
    <scope>NUCLEOTIDE SEQUENCE</scope>
    <source>
        <strain evidence="5">JCM 13573</strain>
    </source>
</reference>